<evidence type="ECO:0008006" key="5">
    <source>
        <dbReference type="Google" id="ProtNLM"/>
    </source>
</evidence>
<dbReference type="PANTHER" id="PTHR11358:SF26">
    <property type="entry name" value="GUANIDINO ACID HYDROLASE, MITOCHONDRIAL"/>
    <property type="match status" value="1"/>
</dbReference>
<dbReference type="PATRIC" id="fig|1423744.4.peg.229"/>
<dbReference type="STRING" id="1423744.FC86_GL000224"/>
<dbReference type="GO" id="GO:0008783">
    <property type="term" value="F:agmatinase activity"/>
    <property type="evidence" value="ECO:0007669"/>
    <property type="project" value="TreeGrafter"/>
</dbReference>
<keyword evidence="1" id="KW-0479">Metal-binding</keyword>
<dbReference type="Proteomes" id="UP000051378">
    <property type="component" value="Unassembled WGS sequence"/>
</dbReference>
<name>A0A0R2DJY9_9LACO</name>
<protein>
    <recommendedName>
        <fullName evidence="5">Agmatinase</fullName>
    </recommendedName>
</protein>
<dbReference type="InterPro" id="IPR023696">
    <property type="entry name" value="Ureohydrolase_dom_sf"/>
</dbReference>
<dbReference type="GO" id="GO:0046872">
    <property type="term" value="F:metal ion binding"/>
    <property type="evidence" value="ECO:0007669"/>
    <property type="project" value="UniProtKB-KW"/>
</dbReference>
<accession>A0A0R2DJY9</accession>
<evidence type="ECO:0000313" key="3">
    <source>
        <dbReference type="EMBL" id="KRN04433.1"/>
    </source>
</evidence>
<keyword evidence="4" id="KW-1185">Reference proteome</keyword>
<dbReference type="Gene3D" id="3.40.800.10">
    <property type="entry name" value="Ureohydrolase domain"/>
    <property type="match status" value="1"/>
</dbReference>
<proteinExistence type="predicted"/>
<dbReference type="InterPro" id="IPR006035">
    <property type="entry name" value="Ureohydrolase"/>
</dbReference>
<keyword evidence="2" id="KW-0378">Hydrolase</keyword>
<dbReference type="EMBL" id="AYZL01000011">
    <property type="protein sequence ID" value="KRN04433.1"/>
    <property type="molecule type" value="Genomic_DNA"/>
</dbReference>
<comment type="caution">
    <text evidence="3">The sequence shown here is derived from an EMBL/GenBank/DDBJ whole genome shotgun (WGS) entry which is preliminary data.</text>
</comment>
<organism evidence="3 4">
    <name type="scientific">Holzapfeliella floricola DSM 23037 = JCM 16512</name>
    <dbReference type="NCBI Taxonomy" id="1423744"/>
    <lineage>
        <taxon>Bacteria</taxon>
        <taxon>Bacillati</taxon>
        <taxon>Bacillota</taxon>
        <taxon>Bacilli</taxon>
        <taxon>Lactobacillales</taxon>
        <taxon>Lactobacillaceae</taxon>
        <taxon>Holzapfeliella</taxon>
    </lineage>
</organism>
<dbReference type="SUPFAM" id="SSF52768">
    <property type="entry name" value="Arginase/deacetylase"/>
    <property type="match status" value="1"/>
</dbReference>
<dbReference type="Pfam" id="PF00491">
    <property type="entry name" value="Arginase"/>
    <property type="match status" value="1"/>
</dbReference>
<reference evidence="3 4" key="1">
    <citation type="journal article" date="2015" name="Genome Announc.">
        <title>Expanding the biotechnology potential of lactobacilli through comparative genomics of 213 strains and associated genera.</title>
        <authorList>
            <person name="Sun Z."/>
            <person name="Harris H.M."/>
            <person name="McCann A."/>
            <person name="Guo C."/>
            <person name="Argimon S."/>
            <person name="Zhang W."/>
            <person name="Yang X."/>
            <person name="Jeffery I.B."/>
            <person name="Cooney J.C."/>
            <person name="Kagawa T.F."/>
            <person name="Liu W."/>
            <person name="Song Y."/>
            <person name="Salvetti E."/>
            <person name="Wrobel A."/>
            <person name="Rasinkangas P."/>
            <person name="Parkhill J."/>
            <person name="Rea M.C."/>
            <person name="O'Sullivan O."/>
            <person name="Ritari J."/>
            <person name="Douillard F.P."/>
            <person name="Paul Ross R."/>
            <person name="Yang R."/>
            <person name="Briner A.E."/>
            <person name="Felis G.E."/>
            <person name="de Vos W.M."/>
            <person name="Barrangou R."/>
            <person name="Klaenhammer T.R."/>
            <person name="Caufield P.W."/>
            <person name="Cui Y."/>
            <person name="Zhang H."/>
            <person name="O'Toole P.W."/>
        </authorList>
    </citation>
    <scope>NUCLEOTIDE SEQUENCE [LARGE SCALE GENOMIC DNA]</scope>
    <source>
        <strain evidence="3 4">DSM 23037</strain>
    </source>
</reference>
<sequence length="127" mass="13800">MGPNSIRSMSHLVLGFNYMWRDILNLDKIKSNIIDYGDIGQSYGSKSVDTMIESTFTHAKKGVGGPTTHHIRTILKNLAGINVVASDIVEVAPQYDHGEITSLAAASVAQDIICLMAYTNESNNQST</sequence>
<gene>
    <name evidence="3" type="ORF">FC86_GL000224</name>
</gene>
<dbReference type="PANTHER" id="PTHR11358">
    <property type="entry name" value="ARGINASE/AGMATINASE"/>
    <property type="match status" value="1"/>
</dbReference>
<evidence type="ECO:0000256" key="1">
    <source>
        <dbReference type="ARBA" id="ARBA00022723"/>
    </source>
</evidence>
<dbReference type="AlphaFoldDB" id="A0A0R2DJY9"/>
<evidence type="ECO:0000313" key="4">
    <source>
        <dbReference type="Proteomes" id="UP000051378"/>
    </source>
</evidence>
<dbReference type="GO" id="GO:0033389">
    <property type="term" value="P:putrescine biosynthetic process from arginine, via agmatine"/>
    <property type="evidence" value="ECO:0007669"/>
    <property type="project" value="TreeGrafter"/>
</dbReference>
<dbReference type="RefSeq" id="WP_062325946.1">
    <property type="nucleotide sequence ID" value="NZ_AYZL01000011.1"/>
</dbReference>
<evidence type="ECO:0000256" key="2">
    <source>
        <dbReference type="ARBA" id="ARBA00022801"/>
    </source>
</evidence>